<proteinExistence type="predicted"/>
<sequence length="46" mass="5125">MNSGFRLAIDFGEPPQGPLDAIRTLFDGSHLWLTNVYGNYMTAIHS</sequence>
<evidence type="ECO:0000313" key="1">
    <source>
        <dbReference type="EMBL" id="NYH88673.1"/>
    </source>
</evidence>
<gene>
    <name evidence="1" type="ORF">F4554_001311</name>
</gene>
<name>A0A852Z8H9_9ACTN</name>
<organism evidence="1 2">
    <name type="scientific">Actinopolymorpha rutila</name>
    <dbReference type="NCBI Taxonomy" id="446787"/>
    <lineage>
        <taxon>Bacteria</taxon>
        <taxon>Bacillati</taxon>
        <taxon>Actinomycetota</taxon>
        <taxon>Actinomycetes</taxon>
        <taxon>Propionibacteriales</taxon>
        <taxon>Actinopolymorphaceae</taxon>
        <taxon>Actinopolymorpha</taxon>
    </lineage>
</organism>
<dbReference type="AlphaFoldDB" id="A0A852Z8H9"/>
<dbReference type="Proteomes" id="UP000579605">
    <property type="component" value="Unassembled WGS sequence"/>
</dbReference>
<dbReference type="EMBL" id="JACBZH010000001">
    <property type="protein sequence ID" value="NYH88673.1"/>
    <property type="molecule type" value="Genomic_DNA"/>
</dbReference>
<comment type="caution">
    <text evidence="1">The sequence shown here is derived from an EMBL/GenBank/DDBJ whole genome shotgun (WGS) entry which is preliminary data.</text>
</comment>
<evidence type="ECO:0000313" key="2">
    <source>
        <dbReference type="Proteomes" id="UP000579605"/>
    </source>
</evidence>
<keyword evidence="2" id="KW-1185">Reference proteome</keyword>
<reference evidence="1 2" key="1">
    <citation type="submission" date="2020-07" db="EMBL/GenBank/DDBJ databases">
        <title>Sequencing the genomes of 1000 actinobacteria strains.</title>
        <authorList>
            <person name="Klenk H.-P."/>
        </authorList>
    </citation>
    <scope>NUCLEOTIDE SEQUENCE [LARGE SCALE GENOMIC DNA]</scope>
    <source>
        <strain evidence="1 2">DSM 18448</strain>
    </source>
</reference>
<accession>A0A852Z8H9</accession>
<protein>
    <submittedName>
        <fullName evidence="1">Uncharacterized protein</fullName>
    </submittedName>
</protein>